<feature type="region of interest" description="Disordered" evidence="1">
    <location>
        <begin position="60"/>
        <end position="98"/>
    </location>
</feature>
<dbReference type="EMBL" id="BFAD01000009">
    <property type="protein sequence ID" value="GBE86504.1"/>
    <property type="molecule type" value="Genomic_DNA"/>
</dbReference>
<feature type="region of interest" description="Disordered" evidence="1">
    <location>
        <begin position="537"/>
        <end position="571"/>
    </location>
</feature>
<feature type="compositionally biased region" description="Low complexity" evidence="1">
    <location>
        <begin position="227"/>
        <end position="241"/>
    </location>
</feature>
<feature type="compositionally biased region" description="Polar residues" evidence="1">
    <location>
        <begin position="138"/>
        <end position="148"/>
    </location>
</feature>
<evidence type="ECO:0000313" key="2">
    <source>
        <dbReference type="EMBL" id="GBE86504.1"/>
    </source>
</evidence>
<feature type="region of interest" description="Disordered" evidence="1">
    <location>
        <begin position="843"/>
        <end position="965"/>
    </location>
</feature>
<proteinExistence type="predicted"/>
<feature type="compositionally biased region" description="Polar residues" evidence="1">
    <location>
        <begin position="942"/>
        <end position="965"/>
    </location>
</feature>
<keyword evidence="3" id="KW-1185">Reference proteome</keyword>
<organism evidence="2 3">
    <name type="scientific">Sparassis crispa</name>
    <dbReference type="NCBI Taxonomy" id="139825"/>
    <lineage>
        <taxon>Eukaryota</taxon>
        <taxon>Fungi</taxon>
        <taxon>Dikarya</taxon>
        <taxon>Basidiomycota</taxon>
        <taxon>Agaricomycotina</taxon>
        <taxon>Agaricomycetes</taxon>
        <taxon>Polyporales</taxon>
        <taxon>Sparassidaceae</taxon>
        <taxon>Sparassis</taxon>
    </lineage>
</organism>
<feature type="region of interest" description="Disordered" evidence="1">
    <location>
        <begin position="427"/>
        <end position="460"/>
    </location>
</feature>
<feature type="compositionally biased region" description="Low complexity" evidence="1">
    <location>
        <begin position="273"/>
        <end position="294"/>
    </location>
</feature>
<feature type="compositionally biased region" description="Low complexity" evidence="1">
    <location>
        <begin position="68"/>
        <end position="85"/>
    </location>
</feature>
<feature type="compositionally biased region" description="Basic and acidic residues" evidence="1">
    <location>
        <begin position="906"/>
        <end position="916"/>
    </location>
</feature>
<dbReference type="STRING" id="139825.A0A401GXJ6"/>
<dbReference type="AlphaFoldDB" id="A0A401GXJ6"/>
<feature type="compositionally biased region" description="Low complexity" evidence="1">
    <location>
        <begin position="885"/>
        <end position="897"/>
    </location>
</feature>
<feature type="region of interest" description="Disordered" evidence="1">
    <location>
        <begin position="1"/>
        <end position="43"/>
    </location>
</feature>
<feature type="region of interest" description="Disordered" evidence="1">
    <location>
        <begin position="273"/>
        <end position="403"/>
    </location>
</feature>
<feature type="compositionally biased region" description="Acidic residues" evidence="1">
    <location>
        <begin position="346"/>
        <end position="387"/>
    </location>
</feature>
<feature type="compositionally biased region" description="Basic residues" evidence="1">
    <location>
        <begin position="932"/>
        <end position="941"/>
    </location>
</feature>
<dbReference type="OrthoDB" id="3259498at2759"/>
<name>A0A401GXJ6_9APHY</name>
<feature type="region of interest" description="Disordered" evidence="1">
    <location>
        <begin position="729"/>
        <end position="748"/>
    </location>
</feature>
<protein>
    <submittedName>
        <fullName evidence="2">Uncharacterized protein</fullName>
    </submittedName>
</protein>
<reference evidence="2 3" key="1">
    <citation type="journal article" date="2018" name="Sci. Rep.">
        <title>Genome sequence of the cauliflower mushroom Sparassis crispa (Hanabiratake) and its association with beneficial usage.</title>
        <authorList>
            <person name="Kiyama R."/>
            <person name="Furutani Y."/>
            <person name="Kawaguchi K."/>
            <person name="Nakanishi T."/>
        </authorList>
    </citation>
    <scope>NUCLEOTIDE SEQUENCE [LARGE SCALE GENOMIC DNA]</scope>
</reference>
<feature type="region of interest" description="Disordered" evidence="1">
    <location>
        <begin position="113"/>
        <end position="162"/>
    </location>
</feature>
<accession>A0A401GXJ6</accession>
<dbReference type="Proteomes" id="UP000287166">
    <property type="component" value="Unassembled WGS sequence"/>
</dbReference>
<gene>
    <name evidence="2" type="ORF">SCP_0903830</name>
</gene>
<feature type="compositionally biased region" description="Acidic residues" evidence="1">
    <location>
        <begin position="553"/>
        <end position="566"/>
    </location>
</feature>
<feature type="region of interest" description="Disordered" evidence="1">
    <location>
        <begin position="688"/>
        <end position="719"/>
    </location>
</feature>
<feature type="compositionally biased region" description="Low complexity" evidence="1">
    <location>
        <begin position="738"/>
        <end position="748"/>
    </location>
</feature>
<dbReference type="GeneID" id="38783421"/>
<feature type="compositionally biased region" description="Low complexity" evidence="1">
    <location>
        <begin position="427"/>
        <end position="440"/>
    </location>
</feature>
<dbReference type="InParanoid" id="A0A401GXJ6"/>
<comment type="caution">
    <text evidence="2">The sequence shown here is derived from an EMBL/GenBank/DDBJ whole genome shotgun (WGS) entry which is preliminary data.</text>
</comment>
<feature type="region of interest" description="Disordered" evidence="1">
    <location>
        <begin position="219"/>
        <end position="259"/>
    </location>
</feature>
<feature type="compositionally biased region" description="Basic and acidic residues" evidence="1">
    <location>
        <begin position="1"/>
        <end position="12"/>
    </location>
</feature>
<feature type="compositionally biased region" description="Basic and acidic residues" evidence="1">
    <location>
        <begin position="299"/>
        <end position="310"/>
    </location>
</feature>
<sequence length="965" mass="103236">MAKKLSFSDHPKQQTPPMPSSHPHIIGAVGGVNSLPQEEDDEDDICPVCESECTCRSRSALSRPARNSIVSPSVPSISSSVGSVVTPPPVPTAGSQSLKIKLTLPPNLKFRKHHTADHSDLGGTHTSFAPEPSDAALATNSHTASQNAARGMQDTAVKRRCRPPKRVVAARGAAKAALPASQGVTDSGIVTYVNGGQAYSQPAGGSVAPAHGSATARYNPVKRKAVSGANNKKSKGKTTTGRLPTSANVRKNLVVPPKNYSDDGFPTFISAESTSLQTTSSESSASDSELSSLDSEIESETHFLMREENARAQPRQLLGNDGPQKRREHVNGNAWEIRPRKKSVSADEDDADMDTGESSDDEDDSAGEDINDDDDDDDENVEADIEGEGLVQDADENDGRLGVSFRGVGWSDDEDEESSFDADLFFANLDGSSDSDSPSPAQHDDNASDTASDVDLGSSLSVDEEDALRLMDIDPTVSFRRSNGEFEFGLGLDNLSFGWDGQVLFTNSRPQSAMDIGFGVGPPDGDVEMLPLVENSRRYDEDESTTADKILLEESDGETTEDELVDSDGLPNPRAMMLFRWPSTVSAIDPLSTLGQTPSTPPRAPPNASESMRIALASFSAHQSSPAPTPADILTAKISMDDLDEIEMDKGRKSSKTARRSAPVPIMGEFVAAAENLQACAVIDGKGGIVPSPFPRSKQSSRRCDAREQGSNELGPDTANALVDSIHSSVHSSDENMSQSQLQSSELSSTDVIDLDDVLDSSFLDSDVDDCDLPLEQLTSTEGSVGGNHIQSLSRWDRIPMATFRRTRETVVGSVINDAPSSDTGLGAYGGMSTMIGGAMLTNTRASDKKSPTSCSSRKRSKAKGTNGAMLPPFPFPLSRDGDRTPTSSSPRMSHSSLNHTHSNKTKKELRREKAMLKRKMMSKPLPPRQQHLYRAHHANYKSRSSSSMQRTGHFAGSNTSPCSV</sequence>
<dbReference type="RefSeq" id="XP_027617417.1">
    <property type="nucleotide sequence ID" value="XM_027761616.1"/>
</dbReference>
<evidence type="ECO:0000256" key="1">
    <source>
        <dbReference type="SAM" id="MobiDB-lite"/>
    </source>
</evidence>
<evidence type="ECO:0000313" key="3">
    <source>
        <dbReference type="Proteomes" id="UP000287166"/>
    </source>
</evidence>